<protein>
    <submittedName>
        <fullName evidence="1">Uncharacterized protein</fullName>
    </submittedName>
</protein>
<dbReference type="AlphaFoldDB" id="A0AAW1SL21"/>
<dbReference type="EMBL" id="JALJOU010000001">
    <property type="protein sequence ID" value="KAK9846273.1"/>
    <property type="molecule type" value="Genomic_DNA"/>
</dbReference>
<dbReference type="Proteomes" id="UP001445335">
    <property type="component" value="Unassembled WGS sequence"/>
</dbReference>
<evidence type="ECO:0000313" key="2">
    <source>
        <dbReference type="Proteomes" id="UP001445335"/>
    </source>
</evidence>
<proteinExistence type="predicted"/>
<comment type="caution">
    <text evidence="1">The sequence shown here is derived from an EMBL/GenBank/DDBJ whole genome shotgun (WGS) entry which is preliminary data.</text>
</comment>
<accession>A0AAW1SL21</accession>
<gene>
    <name evidence="1" type="ORF">WJX81_000648</name>
</gene>
<organism evidence="1 2">
    <name type="scientific">Elliptochloris bilobata</name>
    <dbReference type="NCBI Taxonomy" id="381761"/>
    <lineage>
        <taxon>Eukaryota</taxon>
        <taxon>Viridiplantae</taxon>
        <taxon>Chlorophyta</taxon>
        <taxon>core chlorophytes</taxon>
        <taxon>Trebouxiophyceae</taxon>
        <taxon>Trebouxiophyceae incertae sedis</taxon>
        <taxon>Elliptochloris clade</taxon>
        <taxon>Elliptochloris</taxon>
    </lineage>
</organism>
<name>A0AAW1SL21_9CHLO</name>
<reference evidence="1 2" key="1">
    <citation type="journal article" date="2024" name="Nat. Commun.">
        <title>Phylogenomics reveals the evolutionary origins of lichenization in chlorophyte algae.</title>
        <authorList>
            <person name="Puginier C."/>
            <person name="Libourel C."/>
            <person name="Otte J."/>
            <person name="Skaloud P."/>
            <person name="Haon M."/>
            <person name="Grisel S."/>
            <person name="Petersen M."/>
            <person name="Berrin J.G."/>
            <person name="Delaux P.M."/>
            <person name="Dal Grande F."/>
            <person name="Keller J."/>
        </authorList>
    </citation>
    <scope>NUCLEOTIDE SEQUENCE [LARGE SCALE GENOMIC DNA]</scope>
    <source>
        <strain evidence="1 2">SAG 245.80</strain>
    </source>
</reference>
<keyword evidence="2" id="KW-1185">Reference proteome</keyword>
<sequence>MKDALSFGEELSPQALAQLAAGQYRNMRFETHKAYKKCFRKWEWFLKHKTTNLVDDMTTPVGVKNAVEFLTWIGQHFPGYDGPQRAAELGPSLFKQIHAALTNLYKRQQVAAGWDKMQTLLDQPAYFAAYHPIWMGLGMKGERANKP</sequence>
<evidence type="ECO:0000313" key="1">
    <source>
        <dbReference type="EMBL" id="KAK9846273.1"/>
    </source>
</evidence>